<feature type="domain" description="SAM" evidence="4">
    <location>
        <begin position="183"/>
        <end position="246"/>
    </location>
</feature>
<feature type="region of interest" description="Disordered" evidence="1">
    <location>
        <begin position="255"/>
        <end position="284"/>
    </location>
</feature>
<reference evidence="5 6" key="1">
    <citation type="submission" date="2016-05" db="EMBL/GenBank/DDBJ databases">
        <title>Genome sequencing reveals origins of a unique bacterial endosymbiosis in the earliest lineages of terrestrial Fungi.</title>
        <authorList>
            <consortium name="DOE Joint Genome Institute"/>
            <person name="Uehling J."/>
            <person name="Gryganskyi A."/>
            <person name="Hameed K."/>
            <person name="Tschaplinski T."/>
            <person name="Misztal P."/>
            <person name="Wu S."/>
            <person name="Desiro A."/>
            <person name="Vande Pol N."/>
            <person name="Du Z.-Y."/>
            <person name="Zienkiewicz A."/>
            <person name="Zienkiewicz K."/>
            <person name="Morin E."/>
            <person name="Tisserant E."/>
            <person name="Splivallo R."/>
            <person name="Hainaut M."/>
            <person name="Henrissat B."/>
            <person name="Ohm R."/>
            <person name="Kuo A."/>
            <person name="Yan J."/>
            <person name="Lipzen A."/>
            <person name="Nolan M."/>
            <person name="Labutti K."/>
            <person name="Barry K."/>
            <person name="Goldstein A."/>
            <person name="Labbe J."/>
            <person name="Schadt C."/>
            <person name="Tuskan G."/>
            <person name="Grigoriev I."/>
            <person name="Martin F."/>
            <person name="Vilgalys R."/>
            <person name="Bonito G."/>
        </authorList>
    </citation>
    <scope>NUCLEOTIDE SEQUENCE [LARGE SCALE GENOMIC DNA]</scope>
    <source>
        <strain evidence="5 6">AG-77</strain>
    </source>
</reference>
<feature type="compositionally biased region" description="Low complexity" evidence="1">
    <location>
        <begin position="274"/>
        <end position="284"/>
    </location>
</feature>
<feature type="compositionally biased region" description="Low complexity" evidence="1">
    <location>
        <begin position="680"/>
        <end position="695"/>
    </location>
</feature>
<proteinExistence type="predicted"/>
<evidence type="ECO:0000259" key="3">
    <source>
        <dbReference type="PROSITE" id="PS50021"/>
    </source>
</evidence>
<feature type="domain" description="PH" evidence="2">
    <location>
        <begin position="450"/>
        <end position="546"/>
    </location>
</feature>
<feature type="region of interest" description="Disordered" evidence="1">
    <location>
        <begin position="728"/>
        <end position="772"/>
    </location>
</feature>
<dbReference type="PANTHER" id="PTHR12752">
    <property type="entry name" value="PHOSPHOINOSITOL 3-PHOSPHATE-BINDING PROTEIN"/>
    <property type="match status" value="1"/>
</dbReference>
<feature type="region of interest" description="Disordered" evidence="1">
    <location>
        <begin position="642"/>
        <end position="668"/>
    </location>
</feature>
<dbReference type="SUPFAM" id="SSF47576">
    <property type="entry name" value="Calponin-homology domain, CH-domain"/>
    <property type="match status" value="1"/>
</dbReference>
<evidence type="ECO:0000313" key="6">
    <source>
        <dbReference type="Proteomes" id="UP000078512"/>
    </source>
</evidence>
<dbReference type="Proteomes" id="UP000078512">
    <property type="component" value="Unassembled WGS sequence"/>
</dbReference>
<dbReference type="InterPro" id="IPR036872">
    <property type="entry name" value="CH_dom_sf"/>
</dbReference>
<dbReference type="AlphaFoldDB" id="A0A197JPF5"/>
<feature type="compositionally biased region" description="Low complexity" evidence="1">
    <location>
        <begin position="1001"/>
        <end position="1026"/>
    </location>
</feature>
<feature type="compositionally biased region" description="Acidic residues" evidence="1">
    <location>
        <begin position="732"/>
        <end position="746"/>
    </location>
</feature>
<dbReference type="Gene3D" id="1.10.150.50">
    <property type="entry name" value="Transcription Factor, Ets-1"/>
    <property type="match status" value="1"/>
</dbReference>
<dbReference type="SUPFAM" id="SSF50729">
    <property type="entry name" value="PH domain-like"/>
    <property type="match status" value="1"/>
</dbReference>
<feature type="region of interest" description="Disordered" evidence="1">
    <location>
        <begin position="570"/>
        <end position="609"/>
    </location>
</feature>
<feature type="region of interest" description="Disordered" evidence="1">
    <location>
        <begin position="311"/>
        <end position="361"/>
    </location>
</feature>
<dbReference type="PROSITE" id="PS50003">
    <property type="entry name" value="PH_DOMAIN"/>
    <property type="match status" value="1"/>
</dbReference>
<dbReference type="Pfam" id="PF00307">
    <property type="entry name" value="CH"/>
    <property type="match status" value="1"/>
</dbReference>
<dbReference type="Pfam" id="PF00169">
    <property type="entry name" value="PH"/>
    <property type="match status" value="1"/>
</dbReference>
<feature type="compositionally biased region" description="Pro residues" evidence="1">
    <location>
        <begin position="349"/>
        <end position="358"/>
    </location>
</feature>
<dbReference type="SUPFAM" id="SSF47769">
    <property type="entry name" value="SAM/Pointed domain"/>
    <property type="match status" value="1"/>
</dbReference>
<feature type="compositionally biased region" description="Acidic residues" evidence="1">
    <location>
        <begin position="642"/>
        <end position="652"/>
    </location>
</feature>
<name>A0A197JPF5_9FUNG</name>
<evidence type="ECO:0000313" key="5">
    <source>
        <dbReference type="EMBL" id="OAQ27050.1"/>
    </source>
</evidence>
<dbReference type="InterPro" id="IPR011993">
    <property type="entry name" value="PH-like_dom_sf"/>
</dbReference>
<dbReference type="SMART" id="SM00454">
    <property type="entry name" value="SAM"/>
    <property type="match status" value="1"/>
</dbReference>
<dbReference type="PANTHER" id="PTHR12752:SF9">
    <property type="entry name" value="KRAMER, ISOFORM I"/>
    <property type="match status" value="1"/>
</dbReference>
<evidence type="ECO:0008006" key="7">
    <source>
        <dbReference type="Google" id="ProtNLM"/>
    </source>
</evidence>
<dbReference type="PROSITE" id="PS50105">
    <property type="entry name" value="SAM_DOMAIN"/>
    <property type="match status" value="1"/>
</dbReference>
<dbReference type="EMBL" id="KV442060">
    <property type="protein sequence ID" value="OAQ27050.1"/>
    <property type="molecule type" value="Genomic_DNA"/>
</dbReference>
<dbReference type="SMART" id="SM00033">
    <property type="entry name" value="CH"/>
    <property type="match status" value="1"/>
</dbReference>
<evidence type="ECO:0000259" key="4">
    <source>
        <dbReference type="PROSITE" id="PS50105"/>
    </source>
</evidence>
<dbReference type="InterPro" id="IPR013761">
    <property type="entry name" value="SAM/pointed_sf"/>
</dbReference>
<feature type="compositionally biased region" description="Pro residues" evidence="1">
    <location>
        <begin position="963"/>
        <end position="982"/>
    </location>
</feature>
<dbReference type="InterPro" id="IPR001660">
    <property type="entry name" value="SAM"/>
</dbReference>
<dbReference type="PROSITE" id="PS50021">
    <property type="entry name" value="CH"/>
    <property type="match status" value="1"/>
</dbReference>
<gene>
    <name evidence="5" type="ORF">K457DRAFT_658195</name>
</gene>
<dbReference type="InterPro" id="IPR001715">
    <property type="entry name" value="CH_dom"/>
</dbReference>
<feature type="compositionally biased region" description="Polar residues" evidence="1">
    <location>
        <begin position="311"/>
        <end position="341"/>
    </location>
</feature>
<feature type="compositionally biased region" description="Low complexity" evidence="1">
    <location>
        <begin position="590"/>
        <end position="609"/>
    </location>
</feature>
<dbReference type="SMART" id="SM00233">
    <property type="entry name" value="PH"/>
    <property type="match status" value="1"/>
</dbReference>
<dbReference type="Pfam" id="PF07647">
    <property type="entry name" value="SAM_2"/>
    <property type="match status" value="1"/>
</dbReference>
<feature type="region of interest" description="Disordered" evidence="1">
    <location>
        <begin position="376"/>
        <end position="402"/>
    </location>
</feature>
<keyword evidence="6" id="KW-1185">Reference proteome</keyword>
<dbReference type="STRING" id="1314771.A0A197JPF5"/>
<dbReference type="Gene3D" id="1.10.418.10">
    <property type="entry name" value="Calponin-like domain"/>
    <property type="match status" value="1"/>
</dbReference>
<organism evidence="5 6">
    <name type="scientific">Linnemannia elongata AG-77</name>
    <dbReference type="NCBI Taxonomy" id="1314771"/>
    <lineage>
        <taxon>Eukaryota</taxon>
        <taxon>Fungi</taxon>
        <taxon>Fungi incertae sedis</taxon>
        <taxon>Mucoromycota</taxon>
        <taxon>Mortierellomycotina</taxon>
        <taxon>Mortierellomycetes</taxon>
        <taxon>Mortierellales</taxon>
        <taxon>Mortierellaceae</taxon>
        <taxon>Linnemannia</taxon>
    </lineage>
</organism>
<protein>
    <recommendedName>
        <fullName evidence="7">PH-domain-containing protein</fullName>
    </recommendedName>
</protein>
<feature type="region of interest" description="Disordered" evidence="1">
    <location>
        <begin position="945"/>
        <end position="1046"/>
    </location>
</feature>
<evidence type="ECO:0000256" key="1">
    <source>
        <dbReference type="SAM" id="MobiDB-lite"/>
    </source>
</evidence>
<dbReference type="Gene3D" id="2.30.29.30">
    <property type="entry name" value="Pleckstrin-homology domain (PH domain)/Phosphotyrosine-binding domain (PTB)"/>
    <property type="match status" value="1"/>
</dbReference>
<evidence type="ECO:0000259" key="2">
    <source>
        <dbReference type="PROSITE" id="PS50003"/>
    </source>
</evidence>
<feature type="region of interest" description="Disordered" evidence="1">
    <location>
        <begin position="416"/>
        <end position="441"/>
    </location>
</feature>
<sequence>MSKQQAAEEENWGKKRKLSGHFDVNAHTFAYIDILLDPPEKAQTAAPNIYNGGDSKALASNGMAKYGATGSATMSNPNTASNPNNHIQYGLDINNSNSSRVMGQQQQQNSHSNNVTNTLNNMHIHQNPTIASPSMGGQGTRTTYGGSSGNVGSNGGVPNSKVLAQTVEDSLNEPQLAGHPAAWSIEQVAYWLRWCGFDSVVGSFVDNEISGAILLELNLNNLKELDINSFGKRFNIMNAITTLKQITKEYMRDPRQDLHDPRNGPTVPPPPAPASVQPPNVRTPLQQPQQLNLHQQAQSLARSDTIGSVLSSGSIGDTNSGRGAQRQSVTSAYSANSNPNRNPWERNTPRPPQVPNPALPQQRDFEDLSYGRSLEQQQPVMDPYSSGLDRGNNGLLNPDMTPHQMVYQSEPFQQPIPKQRKFHNPDSTNRQLNGKADPSDKVVPLDLIGKPDFAGWLKKRGDTYRTWKSRWFMLKGVTLYYMNSPKDNASKDYINLIGYKIIQDENISAGKYCFKAVHDELRNFYFYTESESEMKGWLKALMKVTIGRDPTAPVISSSNIPTIPLHVARQMAPRPPSPSKRNRGLGPNGQLMHPQQQQHQQQYDQKLQQQQQLQQQHQLQQQKQELQMQQQKSFQQRLLDYDDQDSDGEDYLPNEYGGPNGSKFNILNGPASALNNKIMNDANNLSSNSNSTSMSHDQAHVQVQPESPILQSPPVQSSVGQQQRLSFVGDQQDGDDDPWRNEDDEGFSQRKAANGQTLAPPSQPPQQQQLKNLRPDSELDSFHQHTEKAQENTNGRWTQEQYVSWMNRNLPSTVEPVSDMTGSLRSGVVLVRLIEQLSGEQVDKRIPNATYTLQMLENLLTAFKFMDRVGVSTEGYTVKDIFNGNEDKIVLMFESIRARFPNDAAAAAAPAAPSSAPISASAAAPSPVAAISIASGPVRSMGITSSPLLGGAIPSGQPTGSLPAPPSGQPPKGSPRPPPPPNSNGSVGRSPKIGNGASTFQPASSPSMSHQQQQQQQPAPSRMQAQNTGGSEFEALYDEAARSTIS</sequence>
<feature type="domain" description="Calponin-homology (CH)" evidence="3">
    <location>
        <begin position="796"/>
        <end position="901"/>
    </location>
</feature>
<feature type="region of interest" description="Disordered" evidence="1">
    <location>
        <begin position="680"/>
        <end position="703"/>
    </location>
</feature>
<accession>A0A197JPF5</accession>
<dbReference type="OrthoDB" id="73680at2759"/>
<dbReference type="InterPro" id="IPR001849">
    <property type="entry name" value="PH_domain"/>
</dbReference>